<proteinExistence type="predicted"/>
<dbReference type="RefSeq" id="XP_007864748.1">
    <property type="nucleotide sequence ID" value="XM_007866557.1"/>
</dbReference>
<evidence type="ECO:0000259" key="1">
    <source>
        <dbReference type="Pfam" id="PF00076"/>
    </source>
</evidence>
<name>S7QAY3_GLOTA</name>
<dbReference type="GeneID" id="19304891"/>
<sequence>MSEAKRLHHSIFDGRQVLVQCQSPKRRQTSSFSIEIKGLPPNVRAEDIQRWCNAASVTLGRASYGRSTGIQHVRDELSKFGPLESFDLVPSGPRPTKLKAFGQFCTPEAAAAAAEKLNNTPQKMLGSPLWSELIYSLKYLPPWKQFMALRDDLVALSDQHADCKIRYYEADNEGRAVDPVCIRIYSSDAKALGRAKIAVETMLQGEVLASDGKSVWDDFFLSSEGTEFL</sequence>
<dbReference type="Proteomes" id="UP000030669">
    <property type="component" value="Unassembled WGS sequence"/>
</dbReference>
<gene>
    <name evidence="2" type="ORF">GLOTRDRAFT_15759</name>
</gene>
<accession>S7QAY3</accession>
<dbReference type="HOGENOM" id="CLU_1212282_0_0_1"/>
<dbReference type="SUPFAM" id="SSF54928">
    <property type="entry name" value="RNA-binding domain, RBD"/>
    <property type="match status" value="1"/>
</dbReference>
<dbReference type="Gene3D" id="3.30.70.330">
    <property type="match status" value="1"/>
</dbReference>
<dbReference type="InterPro" id="IPR000504">
    <property type="entry name" value="RRM_dom"/>
</dbReference>
<dbReference type="OMA" id="CIRIELD"/>
<reference evidence="2 3" key="1">
    <citation type="journal article" date="2012" name="Science">
        <title>The Paleozoic origin of enzymatic lignin decomposition reconstructed from 31 fungal genomes.</title>
        <authorList>
            <person name="Floudas D."/>
            <person name="Binder M."/>
            <person name="Riley R."/>
            <person name="Barry K."/>
            <person name="Blanchette R.A."/>
            <person name="Henrissat B."/>
            <person name="Martinez A.T."/>
            <person name="Otillar R."/>
            <person name="Spatafora J.W."/>
            <person name="Yadav J.S."/>
            <person name="Aerts A."/>
            <person name="Benoit I."/>
            <person name="Boyd A."/>
            <person name="Carlson A."/>
            <person name="Copeland A."/>
            <person name="Coutinho P.M."/>
            <person name="de Vries R.P."/>
            <person name="Ferreira P."/>
            <person name="Findley K."/>
            <person name="Foster B."/>
            <person name="Gaskell J."/>
            <person name="Glotzer D."/>
            <person name="Gorecki P."/>
            <person name="Heitman J."/>
            <person name="Hesse C."/>
            <person name="Hori C."/>
            <person name="Igarashi K."/>
            <person name="Jurgens J.A."/>
            <person name="Kallen N."/>
            <person name="Kersten P."/>
            <person name="Kohler A."/>
            <person name="Kuees U."/>
            <person name="Kumar T.K.A."/>
            <person name="Kuo A."/>
            <person name="LaButti K."/>
            <person name="Larrondo L.F."/>
            <person name="Lindquist E."/>
            <person name="Ling A."/>
            <person name="Lombard V."/>
            <person name="Lucas S."/>
            <person name="Lundell T."/>
            <person name="Martin R."/>
            <person name="McLaughlin D.J."/>
            <person name="Morgenstern I."/>
            <person name="Morin E."/>
            <person name="Murat C."/>
            <person name="Nagy L.G."/>
            <person name="Nolan M."/>
            <person name="Ohm R.A."/>
            <person name="Patyshakuliyeva A."/>
            <person name="Rokas A."/>
            <person name="Ruiz-Duenas F.J."/>
            <person name="Sabat G."/>
            <person name="Salamov A."/>
            <person name="Samejima M."/>
            <person name="Schmutz J."/>
            <person name="Slot J.C."/>
            <person name="St John F."/>
            <person name="Stenlid J."/>
            <person name="Sun H."/>
            <person name="Sun S."/>
            <person name="Syed K."/>
            <person name="Tsang A."/>
            <person name="Wiebenga A."/>
            <person name="Young D."/>
            <person name="Pisabarro A."/>
            <person name="Eastwood D.C."/>
            <person name="Martin F."/>
            <person name="Cullen D."/>
            <person name="Grigoriev I.V."/>
            <person name="Hibbett D.S."/>
        </authorList>
    </citation>
    <scope>NUCLEOTIDE SEQUENCE [LARGE SCALE GENOMIC DNA]</scope>
    <source>
        <strain evidence="2 3">ATCC 11539</strain>
    </source>
</reference>
<dbReference type="EMBL" id="KB469300">
    <property type="protein sequence ID" value="EPQ56488.1"/>
    <property type="molecule type" value="Genomic_DNA"/>
</dbReference>
<feature type="domain" description="RRM" evidence="1">
    <location>
        <begin position="72"/>
        <end position="120"/>
    </location>
</feature>
<feature type="non-terminal residue" evidence="2">
    <location>
        <position position="229"/>
    </location>
</feature>
<dbReference type="InterPro" id="IPR035979">
    <property type="entry name" value="RBD_domain_sf"/>
</dbReference>
<dbReference type="AlphaFoldDB" id="S7QAY3"/>
<dbReference type="KEGG" id="gtr:GLOTRDRAFT_15759"/>
<organism evidence="2 3">
    <name type="scientific">Gloeophyllum trabeum (strain ATCC 11539 / FP-39264 / Madison 617)</name>
    <name type="common">Brown rot fungus</name>
    <dbReference type="NCBI Taxonomy" id="670483"/>
    <lineage>
        <taxon>Eukaryota</taxon>
        <taxon>Fungi</taxon>
        <taxon>Dikarya</taxon>
        <taxon>Basidiomycota</taxon>
        <taxon>Agaricomycotina</taxon>
        <taxon>Agaricomycetes</taxon>
        <taxon>Gloeophyllales</taxon>
        <taxon>Gloeophyllaceae</taxon>
        <taxon>Gloeophyllum</taxon>
    </lineage>
</organism>
<protein>
    <recommendedName>
        <fullName evidence="1">RRM domain-containing protein</fullName>
    </recommendedName>
</protein>
<keyword evidence="3" id="KW-1185">Reference proteome</keyword>
<dbReference type="InterPro" id="IPR012677">
    <property type="entry name" value="Nucleotide-bd_a/b_plait_sf"/>
</dbReference>
<evidence type="ECO:0000313" key="3">
    <source>
        <dbReference type="Proteomes" id="UP000030669"/>
    </source>
</evidence>
<dbReference type="eggNOG" id="KOG1812">
    <property type="taxonomic scope" value="Eukaryota"/>
</dbReference>
<dbReference type="Pfam" id="PF00076">
    <property type="entry name" value="RRM_1"/>
    <property type="match status" value="1"/>
</dbReference>
<dbReference type="GO" id="GO:0003723">
    <property type="term" value="F:RNA binding"/>
    <property type="evidence" value="ECO:0007669"/>
    <property type="project" value="InterPro"/>
</dbReference>
<dbReference type="OrthoDB" id="10009520at2759"/>
<evidence type="ECO:0000313" key="2">
    <source>
        <dbReference type="EMBL" id="EPQ56488.1"/>
    </source>
</evidence>